<reference evidence="2 3" key="1">
    <citation type="submission" date="2016-01" db="EMBL/GenBank/DDBJ databases">
        <authorList>
            <person name="Regsiter A."/>
            <person name="william w."/>
        </authorList>
    </citation>
    <scope>NUCLEOTIDE SEQUENCE [LARGE SCALE GENOMIC DNA]</scope>
    <source>
        <strain evidence="2 3">CFBP 5494</strain>
    </source>
</reference>
<dbReference type="Proteomes" id="UP000191933">
    <property type="component" value="Unassembled WGS sequence"/>
</dbReference>
<name>A0A9W5AZR9_9HYPH</name>
<accession>A0A9W5AZR9</accession>
<dbReference type="EMBL" id="FBVY01000007">
    <property type="protein sequence ID" value="CUW88920.1"/>
    <property type="molecule type" value="Genomic_DNA"/>
</dbReference>
<sequence>MRKRRAHDQKQAKPDAEGKNFVTKGSFLPKPTEPLQGIARGSEQMPPALFFTKDRFWRWHVRRRVHLQPQ</sequence>
<gene>
    <name evidence="2" type="ORF">AGR2A_Cc150008</name>
</gene>
<keyword evidence="3" id="KW-1185">Reference proteome</keyword>
<comment type="caution">
    <text evidence="2">The sequence shown here is derived from an EMBL/GenBank/DDBJ whole genome shotgun (WGS) entry which is preliminary data.</text>
</comment>
<protein>
    <submittedName>
        <fullName evidence="2">Uncharacterized protein</fullName>
    </submittedName>
</protein>
<organism evidence="2 3">
    <name type="scientific">Agrobacterium genomosp. 2 str. CFBP 5494</name>
    <dbReference type="NCBI Taxonomy" id="1183436"/>
    <lineage>
        <taxon>Bacteria</taxon>
        <taxon>Pseudomonadati</taxon>
        <taxon>Pseudomonadota</taxon>
        <taxon>Alphaproteobacteria</taxon>
        <taxon>Hyphomicrobiales</taxon>
        <taxon>Rhizobiaceae</taxon>
        <taxon>Rhizobium/Agrobacterium group</taxon>
        <taxon>Agrobacterium</taxon>
        <taxon>Agrobacterium tumefaciens complex</taxon>
    </lineage>
</organism>
<proteinExistence type="predicted"/>
<feature type="compositionally biased region" description="Basic and acidic residues" evidence="1">
    <location>
        <begin position="8"/>
        <end position="18"/>
    </location>
</feature>
<feature type="region of interest" description="Disordered" evidence="1">
    <location>
        <begin position="1"/>
        <end position="41"/>
    </location>
</feature>
<evidence type="ECO:0000256" key="1">
    <source>
        <dbReference type="SAM" id="MobiDB-lite"/>
    </source>
</evidence>
<evidence type="ECO:0000313" key="3">
    <source>
        <dbReference type="Proteomes" id="UP000191933"/>
    </source>
</evidence>
<dbReference type="AlphaFoldDB" id="A0A9W5AZR9"/>
<evidence type="ECO:0000313" key="2">
    <source>
        <dbReference type="EMBL" id="CUW88920.1"/>
    </source>
</evidence>